<reference evidence="11 12" key="1">
    <citation type="journal article" date="2014" name="Nat. Genet.">
        <title>Whole-genome sequence of a flatfish provides insights into ZW sex chromosome evolution and adaptation to a benthic lifestyle.</title>
        <authorList>
            <person name="Chen S."/>
            <person name="Zhang G."/>
            <person name="Shao C."/>
            <person name="Huang Q."/>
            <person name="Liu G."/>
            <person name="Zhang P."/>
            <person name="Song W."/>
            <person name="An N."/>
            <person name="Chalopin D."/>
            <person name="Volff J.N."/>
            <person name="Hong Y."/>
            <person name="Li Q."/>
            <person name="Sha Z."/>
            <person name="Zhou H."/>
            <person name="Xie M."/>
            <person name="Yu Q."/>
            <person name="Liu Y."/>
            <person name="Xiang H."/>
            <person name="Wang N."/>
            <person name="Wu K."/>
            <person name="Yang C."/>
            <person name="Zhou Q."/>
            <person name="Liao X."/>
            <person name="Yang L."/>
            <person name="Hu Q."/>
            <person name="Zhang J."/>
            <person name="Meng L."/>
            <person name="Jin L."/>
            <person name="Tian Y."/>
            <person name="Lian J."/>
            <person name="Yang J."/>
            <person name="Miao G."/>
            <person name="Liu S."/>
            <person name="Liang Z."/>
            <person name="Yan F."/>
            <person name="Li Y."/>
            <person name="Sun B."/>
            <person name="Zhang H."/>
            <person name="Zhang J."/>
            <person name="Zhu Y."/>
            <person name="Du M."/>
            <person name="Zhao Y."/>
            <person name="Schartl M."/>
            <person name="Tang Q."/>
            <person name="Wang J."/>
        </authorList>
    </citation>
    <scope>NUCLEOTIDE SEQUENCE</scope>
</reference>
<comment type="catalytic activity">
    <reaction evidence="1">
        <text>Random endo-hydrolysis of N-acetyl-beta-D-glucosaminide (1-&gt;4)-beta-linkages in chitin and chitodextrins.</text>
        <dbReference type="EC" id="3.2.1.14"/>
    </reaction>
</comment>
<evidence type="ECO:0000259" key="10">
    <source>
        <dbReference type="PROSITE" id="PS51910"/>
    </source>
</evidence>
<dbReference type="PROSITE" id="PS50940">
    <property type="entry name" value="CHIT_BIND_II"/>
    <property type="match status" value="1"/>
</dbReference>
<feature type="domain" description="Chitin-binding type-2" evidence="9">
    <location>
        <begin position="443"/>
        <end position="492"/>
    </location>
</feature>
<evidence type="ECO:0000256" key="2">
    <source>
        <dbReference type="ARBA" id="ARBA00009121"/>
    </source>
</evidence>
<evidence type="ECO:0000256" key="6">
    <source>
        <dbReference type="ARBA" id="ARBA00023157"/>
    </source>
</evidence>
<dbReference type="InParanoid" id="A0A3P8WZJ6"/>
<feature type="signal peptide" evidence="8">
    <location>
        <begin position="1"/>
        <end position="27"/>
    </location>
</feature>
<keyword evidence="4" id="KW-0147">Chitin-binding</keyword>
<dbReference type="PANTHER" id="PTHR11177">
    <property type="entry name" value="CHITINASE"/>
    <property type="match status" value="1"/>
</dbReference>
<dbReference type="Gene3D" id="3.10.50.10">
    <property type="match status" value="1"/>
</dbReference>
<comment type="similarity">
    <text evidence="2">Belongs to the glycosyl hydrolase 18 family. Chitinase class II subfamily.</text>
</comment>
<dbReference type="AlphaFoldDB" id="A0A3P8WZJ6"/>
<dbReference type="EC" id="3.2.1.14" evidence="3"/>
<dbReference type="InterPro" id="IPR036508">
    <property type="entry name" value="Chitin-bd_dom_sf"/>
</dbReference>
<dbReference type="GO" id="GO:0005576">
    <property type="term" value="C:extracellular region"/>
    <property type="evidence" value="ECO:0007669"/>
    <property type="project" value="InterPro"/>
</dbReference>
<dbReference type="PANTHER" id="PTHR11177:SF379">
    <property type="entry name" value="CHITINASE"/>
    <property type="match status" value="1"/>
</dbReference>
<proteinExistence type="inferred from homology"/>
<dbReference type="SMART" id="SM00636">
    <property type="entry name" value="Glyco_18"/>
    <property type="match status" value="1"/>
</dbReference>
<keyword evidence="5" id="KW-0146">Chitin degradation</keyword>
<evidence type="ECO:0000313" key="12">
    <source>
        <dbReference type="Proteomes" id="UP000265120"/>
    </source>
</evidence>
<keyword evidence="8" id="KW-0732">Signal</keyword>
<dbReference type="GO" id="GO:0008843">
    <property type="term" value="F:endochitinase activity"/>
    <property type="evidence" value="ECO:0007669"/>
    <property type="project" value="UniProtKB-EC"/>
</dbReference>
<dbReference type="InterPro" id="IPR029070">
    <property type="entry name" value="Chitinase_insertion_sf"/>
</dbReference>
<protein>
    <recommendedName>
        <fullName evidence="3">chitinase</fullName>
        <ecNumber evidence="3">3.2.1.14</ecNumber>
    </recommendedName>
</protein>
<evidence type="ECO:0000256" key="1">
    <source>
        <dbReference type="ARBA" id="ARBA00000822"/>
    </source>
</evidence>
<dbReference type="Pfam" id="PF01607">
    <property type="entry name" value="CBM_14"/>
    <property type="match status" value="1"/>
</dbReference>
<reference evidence="11" key="3">
    <citation type="submission" date="2025-09" db="UniProtKB">
        <authorList>
            <consortium name="Ensembl"/>
        </authorList>
    </citation>
    <scope>IDENTIFICATION</scope>
</reference>
<name>A0A3P8WZJ6_CYNSE</name>
<feature type="chain" id="PRO_5018249720" description="chitinase" evidence="8">
    <location>
        <begin position="28"/>
        <end position="492"/>
    </location>
</feature>
<dbReference type="InterPro" id="IPR017853">
    <property type="entry name" value="GH"/>
</dbReference>
<dbReference type="SUPFAM" id="SSF57625">
    <property type="entry name" value="Invertebrate chitin-binding proteins"/>
    <property type="match status" value="1"/>
</dbReference>
<sequence length="492" mass="54159">STPRLFTTPMVLLIQLTLLVCYYNSLAEERAADGKFTVSDIDPYKCTHLIYAFSDINTDNELVPTSAADIPRYHSFNELKTSNQELKTLLSVGGITFNKQKFSGMVGSVQQRQAFIQSAIELLRQYGFDGLNIDWRFPESVLDKQGFTSLCQDLKDGFQSEAISTGNDRLLITASVSPEKDAIDAGYEVAEISASLDFINVLTFDFHGPWEGVTGHHSPLYRGSQDTGDQIYSNTDSAMQYWMDQGAPAPLLNLGLAAYGRAFNLSSLSTDVGAPANGAGEEGCYTGEDGFWGHNEAEIITLTCLYTEGATVQLITDQMVPYAVTENQWVGFDNRESLGTKVSYLREKNFGGAVVWSLDLDDFDGKFCNQSDSPFISHLNDLILTPNTITTTIITPTTTQTLTTTQPLYTMIPTTIQSTTTTTTPATTPTSTTTILTTTTTTSGYCIDNDDGIYPNPDDIFSFLQCTNKETVVHQCQPGLRYRANCTCCDWR</sequence>
<dbReference type="Ensembl" id="ENSCSET00000030514.1">
    <property type="protein sequence ID" value="ENSCSEP00000030110.1"/>
    <property type="gene ID" value="ENSCSEG00000018772.1"/>
</dbReference>
<dbReference type="SUPFAM" id="SSF51445">
    <property type="entry name" value="(Trans)glycosidases"/>
    <property type="match status" value="1"/>
</dbReference>
<dbReference type="Proteomes" id="UP000265120">
    <property type="component" value="Chromosome 10"/>
</dbReference>
<dbReference type="InterPro" id="IPR011583">
    <property type="entry name" value="Chitinase_II/V-like_cat"/>
</dbReference>
<evidence type="ECO:0000313" key="11">
    <source>
        <dbReference type="Ensembl" id="ENSCSEP00000030110.1"/>
    </source>
</evidence>
<dbReference type="Pfam" id="PF00704">
    <property type="entry name" value="Glyco_hydro_18"/>
    <property type="match status" value="1"/>
</dbReference>
<evidence type="ECO:0000256" key="3">
    <source>
        <dbReference type="ARBA" id="ARBA00012729"/>
    </source>
</evidence>
<dbReference type="GeneTree" id="ENSGT00940000162989"/>
<keyword evidence="7" id="KW-0119">Carbohydrate metabolism</keyword>
<dbReference type="SUPFAM" id="SSF54556">
    <property type="entry name" value="Chitinase insertion domain"/>
    <property type="match status" value="1"/>
</dbReference>
<keyword evidence="12" id="KW-1185">Reference proteome</keyword>
<dbReference type="InterPro" id="IPR050314">
    <property type="entry name" value="Glycosyl_Hydrlase_18"/>
</dbReference>
<keyword evidence="7" id="KW-0624">Polysaccharide degradation</keyword>
<dbReference type="Gene3D" id="3.20.20.80">
    <property type="entry name" value="Glycosidases"/>
    <property type="match status" value="1"/>
</dbReference>
<accession>A0A3P8WZJ6</accession>
<keyword evidence="6" id="KW-1015">Disulfide bond</keyword>
<dbReference type="GO" id="GO:0000272">
    <property type="term" value="P:polysaccharide catabolic process"/>
    <property type="evidence" value="ECO:0007669"/>
    <property type="project" value="UniProtKB-KW"/>
</dbReference>
<dbReference type="PROSITE" id="PS51910">
    <property type="entry name" value="GH18_2"/>
    <property type="match status" value="1"/>
</dbReference>
<evidence type="ECO:0000256" key="8">
    <source>
        <dbReference type="SAM" id="SignalP"/>
    </source>
</evidence>
<evidence type="ECO:0000256" key="7">
    <source>
        <dbReference type="ARBA" id="ARBA00023326"/>
    </source>
</evidence>
<dbReference type="STRING" id="244447.ENSCSEP00000030110"/>
<organism evidence="11 12">
    <name type="scientific">Cynoglossus semilaevis</name>
    <name type="common">Tongue sole</name>
    <dbReference type="NCBI Taxonomy" id="244447"/>
    <lineage>
        <taxon>Eukaryota</taxon>
        <taxon>Metazoa</taxon>
        <taxon>Chordata</taxon>
        <taxon>Craniata</taxon>
        <taxon>Vertebrata</taxon>
        <taxon>Euteleostomi</taxon>
        <taxon>Actinopterygii</taxon>
        <taxon>Neopterygii</taxon>
        <taxon>Teleostei</taxon>
        <taxon>Neoteleostei</taxon>
        <taxon>Acanthomorphata</taxon>
        <taxon>Carangaria</taxon>
        <taxon>Pleuronectiformes</taxon>
        <taxon>Pleuronectoidei</taxon>
        <taxon>Cynoglossidae</taxon>
        <taxon>Cynoglossinae</taxon>
        <taxon>Cynoglossus</taxon>
    </lineage>
</organism>
<dbReference type="GO" id="GO:0008061">
    <property type="term" value="F:chitin binding"/>
    <property type="evidence" value="ECO:0007669"/>
    <property type="project" value="UniProtKB-KW"/>
</dbReference>
<evidence type="ECO:0000259" key="9">
    <source>
        <dbReference type="PROSITE" id="PS50940"/>
    </source>
</evidence>
<evidence type="ECO:0000256" key="5">
    <source>
        <dbReference type="ARBA" id="ARBA00023024"/>
    </source>
</evidence>
<reference evidence="11" key="2">
    <citation type="submission" date="2025-08" db="UniProtKB">
        <authorList>
            <consortium name="Ensembl"/>
        </authorList>
    </citation>
    <scope>IDENTIFICATION</scope>
</reference>
<dbReference type="InterPro" id="IPR002557">
    <property type="entry name" value="Chitin-bd_dom"/>
</dbReference>
<dbReference type="FunFam" id="3.10.50.10:FF:000001">
    <property type="entry name" value="Chitinase 3-like 1"/>
    <property type="match status" value="1"/>
</dbReference>
<dbReference type="GO" id="GO:0006032">
    <property type="term" value="P:chitin catabolic process"/>
    <property type="evidence" value="ECO:0007669"/>
    <property type="project" value="UniProtKB-KW"/>
</dbReference>
<feature type="domain" description="GH18" evidence="10">
    <location>
        <begin position="17"/>
        <end position="386"/>
    </location>
</feature>
<dbReference type="InterPro" id="IPR001223">
    <property type="entry name" value="Glyco_hydro18_cat"/>
</dbReference>
<dbReference type="Gene3D" id="2.170.140.10">
    <property type="entry name" value="Chitin binding domain"/>
    <property type="match status" value="1"/>
</dbReference>
<evidence type="ECO:0000256" key="4">
    <source>
        <dbReference type="ARBA" id="ARBA00022669"/>
    </source>
</evidence>